<dbReference type="GeneID" id="64977639"/>
<keyword evidence="3" id="KW-1185">Reference proteome</keyword>
<keyword evidence="1" id="KW-0812">Transmembrane</keyword>
<feature type="transmembrane region" description="Helical" evidence="1">
    <location>
        <begin position="12"/>
        <end position="32"/>
    </location>
</feature>
<evidence type="ECO:0000313" key="3">
    <source>
        <dbReference type="Proteomes" id="UP000654913"/>
    </source>
</evidence>
<protein>
    <submittedName>
        <fullName evidence="2">Uncharacterized protein</fullName>
    </submittedName>
</protein>
<reference evidence="2" key="1">
    <citation type="submission" date="2021-01" db="EMBL/GenBank/DDBJ databases">
        <authorList>
            <consortium name="Aspergillus puulaauensis MK2 genome sequencing consortium"/>
            <person name="Kazuki M."/>
            <person name="Futagami T."/>
        </authorList>
    </citation>
    <scope>NUCLEOTIDE SEQUENCE</scope>
    <source>
        <strain evidence="2">MK2</strain>
    </source>
</reference>
<accession>A0A7R7XUB2</accession>
<proteinExistence type="predicted"/>
<evidence type="ECO:0000313" key="2">
    <source>
        <dbReference type="EMBL" id="BCS27634.1"/>
    </source>
</evidence>
<keyword evidence="1" id="KW-0472">Membrane</keyword>
<dbReference type="EMBL" id="AP024448">
    <property type="protein sequence ID" value="BCS27634.1"/>
    <property type="molecule type" value="Genomic_DNA"/>
</dbReference>
<dbReference type="AlphaFoldDB" id="A0A7R7XUB2"/>
<keyword evidence="1" id="KW-1133">Transmembrane helix</keyword>
<reference evidence="2" key="2">
    <citation type="submission" date="2021-02" db="EMBL/GenBank/DDBJ databases">
        <title>Aspergillus puulaauensis MK2 genome sequence.</title>
        <authorList>
            <person name="Futagami T."/>
            <person name="Mori K."/>
            <person name="Kadooka C."/>
            <person name="Tanaka T."/>
        </authorList>
    </citation>
    <scope>NUCLEOTIDE SEQUENCE</scope>
    <source>
        <strain evidence="2">MK2</strain>
    </source>
</reference>
<organism evidence="2 3">
    <name type="scientific">Aspergillus puulaauensis</name>
    <dbReference type="NCBI Taxonomy" id="1220207"/>
    <lineage>
        <taxon>Eukaryota</taxon>
        <taxon>Fungi</taxon>
        <taxon>Dikarya</taxon>
        <taxon>Ascomycota</taxon>
        <taxon>Pezizomycotina</taxon>
        <taxon>Eurotiomycetes</taxon>
        <taxon>Eurotiomycetidae</taxon>
        <taxon>Eurotiales</taxon>
        <taxon>Aspergillaceae</taxon>
        <taxon>Aspergillus</taxon>
    </lineage>
</organism>
<evidence type="ECO:0000256" key="1">
    <source>
        <dbReference type="SAM" id="Phobius"/>
    </source>
</evidence>
<name>A0A7R7XUB2_9EURO</name>
<dbReference type="KEGG" id="apuu:APUU_60682A"/>
<dbReference type="RefSeq" id="XP_041559828.1">
    <property type="nucleotide sequence ID" value="XM_041693949.1"/>
</dbReference>
<sequence length="114" mass="13325">MEFWRFTSQQVTTGFVGLGIGIFDLFFVPLSLNRTEPMSRSRSFSTVLFFDFAYITHSHRFAHRSLQRLKAFNLQGRYFDYRGCLLEVIVNRQRGGIEMIQPFARRASSSTILM</sequence>
<dbReference type="Proteomes" id="UP000654913">
    <property type="component" value="Chromosome 6"/>
</dbReference>
<gene>
    <name evidence="2" type="ORF">APUU_60682A</name>
</gene>